<gene>
    <name evidence="2" type="ORF">BE18_13760</name>
</gene>
<reference evidence="2 3" key="1">
    <citation type="submission" date="2014-02" db="EMBL/GenBank/DDBJ databases">
        <title>The small core and large imbalanced accessory genome model reveals a collaborative survival strategy of Sorangium cellulosum strains in nature.</title>
        <authorList>
            <person name="Han K."/>
            <person name="Peng R."/>
            <person name="Blom J."/>
            <person name="Li Y.-Z."/>
        </authorList>
    </citation>
    <scope>NUCLEOTIDE SEQUENCE [LARGE SCALE GENOMIC DNA]</scope>
    <source>
        <strain evidence="2 3">So0149</strain>
    </source>
</reference>
<organism evidence="2 3">
    <name type="scientific">Sorangium cellulosum</name>
    <name type="common">Polyangium cellulosum</name>
    <dbReference type="NCBI Taxonomy" id="56"/>
    <lineage>
        <taxon>Bacteria</taxon>
        <taxon>Pseudomonadati</taxon>
        <taxon>Myxococcota</taxon>
        <taxon>Polyangia</taxon>
        <taxon>Polyangiales</taxon>
        <taxon>Polyangiaceae</taxon>
        <taxon>Sorangium</taxon>
    </lineage>
</organism>
<evidence type="ECO:0000256" key="1">
    <source>
        <dbReference type="SAM" id="MobiDB-lite"/>
    </source>
</evidence>
<feature type="region of interest" description="Disordered" evidence="1">
    <location>
        <begin position="734"/>
        <end position="767"/>
    </location>
</feature>
<evidence type="ECO:0008006" key="4">
    <source>
        <dbReference type="Google" id="ProtNLM"/>
    </source>
</evidence>
<name>A0A150SI22_SORCE</name>
<feature type="compositionally biased region" description="Pro residues" evidence="1">
    <location>
        <begin position="740"/>
        <end position="767"/>
    </location>
</feature>
<comment type="caution">
    <text evidence="2">The sequence shown here is derived from an EMBL/GenBank/DDBJ whole genome shotgun (WGS) entry which is preliminary data.</text>
</comment>
<accession>A0A150SI22</accession>
<evidence type="ECO:0000313" key="2">
    <source>
        <dbReference type="EMBL" id="KYF85881.1"/>
    </source>
</evidence>
<protein>
    <recommendedName>
        <fullName evidence="4">PglZ domain-containing protein</fullName>
    </recommendedName>
</protein>
<dbReference type="Pfam" id="PF08665">
    <property type="entry name" value="PglZ"/>
    <property type="match status" value="1"/>
</dbReference>
<sequence length="873" mass="94020">MNAQVVLKRIVEMAGGAAERGYVLAIAGEGLEELPATLDTVAGRYAIVRPSSEIALRHTLWKSGGAPVLALLSPALAKRLPADLVRRARGRKIHAVEPAELLSLALGVQVIGTDDPDLQRLAIEHVDRIRDLIGQRTLPTVVDRELLDELLVDVILVGKLRHERPGALLAGWLLEPPAWTPPVRDLVARQLERLGGIEGKILAWAVADPARLEPCLVHGALLALDEPELPQSTWGKLWGVFRELGLLPETFRRGAATLAREALDALGDRAAEYLKRAESVARRTLQPAVLARSRDLPLGLDNLCASVAQRAADGEAVAHAEIEAMTRHRFAGARGGEIAVLEEMVRLSRWLAEPERDHGRDVVAHVRQYQQQGAFADWAAARLRVALAGSLSHQKQAEAVIARYRARRDRENEAFVAALRADYVKALHADGLVPLHRIWTKPPLRREGGEGVAERLYLVVLDGCSYPVFLRLLAELAGEVAPIGLRFDPQRERLAIVPALAPLPTITSHARSAIFLGEIPKDPWIAETVWRDTREAATDPARFKQNAALGARSRRLFLKGDLADHGQALLGALRDGATGVVAAVFNAVDDQIGGANTGAAVTVRAREITALVPSLRAALEAGRRVVITADHGHSPYWGKQLRVGDGSSPRHRLLGAGDPVPAGFVEIDDGGLGGEPGRKAFAWKMGAYLGMPQVGFHGGCSLEEMVVPLCELVSGGVAADEPTWWYSGVQATGTKVEPEPATPAPALTPKPPPAPGPKPAPAPAPPAPVQGHLFPPEREIMHASLIERLGLPAALRAELERSEQAALAVVFESKSARSSDIAARLARPLNRVPGLMSRLMGKLHAGGFPCLRRQPLPDGEEQYVYVPQGTERA</sequence>
<dbReference type="Proteomes" id="UP000075515">
    <property type="component" value="Unassembled WGS sequence"/>
</dbReference>
<dbReference type="SUPFAM" id="SSF53649">
    <property type="entry name" value="Alkaline phosphatase-like"/>
    <property type="match status" value="1"/>
</dbReference>
<evidence type="ECO:0000313" key="3">
    <source>
        <dbReference type="Proteomes" id="UP000075515"/>
    </source>
</evidence>
<proteinExistence type="predicted"/>
<dbReference type="InterPro" id="IPR017850">
    <property type="entry name" value="Alkaline_phosphatase_core_sf"/>
</dbReference>
<dbReference type="NCBIfam" id="NF033446">
    <property type="entry name" value="BREX_PglZ_2"/>
    <property type="match status" value="1"/>
</dbReference>
<dbReference type="InterPro" id="IPR047992">
    <property type="entry name" value="BREX_PglZ"/>
</dbReference>
<dbReference type="AlphaFoldDB" id="A0A150SI22"/>
<dbReference type="EMBL" id="JEMC01002622">
    <property type="protein sequence ID" value="KYF85881.1"/>
    <property type="molecule type" value="Genomic_DNA"/>
</dbReference>